<dbReference type="HAMAP" id="MF_00536">
    <property type="entry name" value="PdxA"/>
    <property type="match status" value="1"/>
</dbReference>
<keyword evidence="6 7" id="KW-0664">Pyridoxine biosynthesis</keyword>
<evidence type="ECO:0000256" key="3">
    <source>
        <dbReference type="ARBA" id="ARBA00022857"/>
    </source>
</evidence>
<comment type="pathway">
    <text evidence="7">Cofactor biosynthesis; pyridoxine 5'-phosphate biosynthesis; pyridoxine 5'-phosphate from D-erythrose 4-phosphate: step 4/5.</text>
</comment>
<keyword evidence="7" id="KW-0170">Cobalt</keyword>
<dbReference type="GO" id="GO:0042823">
    <property type="term" value="P:pyridoxal phosphate biosynthetic process"/>
    <property type="evidence" value="ECO:0007669"/>
    <property type="project" value="UniProtKB-UniRule"/>
</dbReference>
<dbReference type="PANTHER" id="PTHR30004">
    <property type="entry name" value="4-HYDROXYTHREONINE-4-PHOSPHATE DEHYDROGENASE"/>
    <property type="match status" value="1"/>
</dbReference>
<dbReference type="GO" id="GO:0008615">
    <property type="term" value="P:pyridoxine biosynthetic process"/>
    <property type="evidence" value="ECO:0007669"/>
    <property type="project" value="UniProtKB-UniRule"/>
</dbReference>
<dbReference type="AlphaFoldDB" id="A0A940MQ47"/>
<comment type="catalytic activity">
    <reaction evidence="7">
        <text>4-(phosphooxy)-L-threonine + NAD(+) = 3-amino-2-oxopropyl phosphate + CO2 + NADH</text>
        <dbReference type="Rhea" id="RHEA:32275"/>
        <dbReference type="ChEBI" id="CHEBI:16526"/>
        <dbReference type="ChEBI" id="CHEBI:57279"/>
        <dbReference type="ChEBI" id="CHEBI:57540"/>
        <dbReference type="ChEBI" id="CHEBI:57945"/>
        <dbReference type="ChEBI" id="CHEBI:58452"/>
        <dbReference type="EC" id="1.1.1.262"/>
    </reaction>
</comment>
<evidence type="ECO:0000256" key="8">
    <source>
        <dbReference type="SAM" id="MobiDB-lite"/>
    </source>
</evidence>
<dbReference type="GO" id="GO:0008270">
    <property type="term" value="F:zinc ion binding"/>
    <property type="evidence" value="ECO:0007669"/>
    <property type="project" value="UniProtKB-UniRule"/>
</dbReference>
<reference evidence="9" key="1">
    <citation type="submission" date="2021-03" db="EMBL/GenBank/DDBJ databases">
        <title>Sagittula salina sp. nov. strain M10.9X isolated from the marine waste.</title>
        <authorList>
            <person name="Satari L."/>
            <person name="Molina-Menor E."/>
            <person name="Vidal-Verdu A."/>
            <person name="Pascual J."/>
            <person name="Pereto J."/>
            <person name="Porcar M."/>
        </authorList>
    </citation>
    <scope>NUCLEOTIDE SEQUENCE</scope>
    <source>
        <strain evidence="9">M10.9X</strain>
    </source>
</reference>
<dbReference type="InterPro" id="IPR005255">
    <property type="entry name" value="PdxA_fam"/>
</dbReference>
<comment type="caution">
    <text evidence="9">The sequence shown here is derived from an EMBL/GenBank/DDBJ whole genome shotgun (WGS) entry which is preliminary data.</text>
</comment>
<dbReference type="GO" id="GO:0000287">
    <property type="term" value="F:magnesium ion binding"/>
    <property type="evidence" value="ECO:0007669"/>
    <property type="project" value="UniProtKB-UniRule"/>
</dbReference>
<keyword evidence="3 7" id="KW-0521">NADP</keyword>
<dbReference type="NCBIfam" id="NF003699">
    <property type="entry name" value="PRK05312.1"/>
    <property type="match status" value="1"/>
</dbReference>
<feature type="binding site" evidence="7">
    <location>
        <position position="177"/>
    </location>
    <ligand>
        <name>substrate</name>
    </ligand>
</feature>
<dbReference type="GO" id="GO:0050897">
    <property type="term" value="F:cobalt ion binding"/>
    <property type="evidence" value="ECO:0007669"/>
    <property type="project" value="UniProtKB-UniRule"/>
</dbReference>
<evidence type="ECO:0000313" key="9">
    <source>
        <dbReference type="EMBL" id="MBP0481019.1"/>
    </source>
</evidence>
<dbReference type="RefSeq" id="WP_209358437.1">
    <property type="nucleotide sequence ID" value="NZ_JAGISH010000001.1"/>
</dbReference>
<keyword evidence="2 7" id="KW-0479">Metal-binding</keyword>
<comment type="miscellaneous">
    <text evidence="7">The active site is located at the dimer interface.</text>
</comment>
<accession>A0A940MQ47</accession>
<dbReference type="EMBL" id="JAGISH010000001">
    <property type="protein sequence ID" value="MBP0481019.1"/>
    <property type="molecule type" value="Genomic_DNA"/>
</dbReference>
<dbReference type="EC" id="1.1.1.262" evidence="7"/>
<evidence type="ECO:0000256" key="4">
    <source>
        <dbReference type="ARBA" id="ARBA00023002"/>
    </source>
</evidence>
<feature type="binding site" evidence="7">
    <location>
        <position position="323"/>
    </location>
    <ligand>
        <name>substrate</name>
    </ligand>
</feature>
<evidence type="ECO:0000256" key="2">
    <source>
        <dbReference type="ARBA" id="ARBA00022723"/>
    </source>
</evidence>
<dbReference type="Pfam" id="PF04166">
    <property type="entry name" value="PdxA"/>
    <property type="match status" value="1"/>
</dbReference>
<gene>
    <name evidence="7 9" type="primary">pdxA</name>
    <name evidence="9" type="ORF">J5474_00735</name>
</gene>
<comment type="function">
    <text evidence="7">Catalyzes the NAD(P)-dependent oxidation of 4-(phosphooxy)-L-threonine (HTP) into 2-amino-3-oxo-4-(phosphooxy)butyric acid which spontaneously decarboxylates to form 3-amino-2-oxopropyl phosphate (AHAP).</text>
</comment>
<keyword evidence="10" id="KW-1185">Reference proteome</keyword>
<comment type="similarity">
    <text evidence="7">Belongs to the PdxA family.</text>
</comment>
<comment type="subcellular location">
    <subcellularLocation>
        <location evidence="7">Cytoplasm</location>
    </subcellularLocation>
</comment>
<dbReference type="NCBIfam" id="TIGR00557">
    <property type="entry name" value="pdxA"/>
    <property type="match status" value="1"/>
</dbReference>
<dbReference type="SUPFAM" id="SSF53659">
    <property type="entry name" value="Isocitrate/Isopropylmalate dehydrogenase-like"/>
    <property type="match status" value="1"/>
</dbReference>
<feature type="binding site" evidence="7">
    <location>
        <position position="251"/>
    </location>
    <ligand>
        <name>a divalent metal cation</name>
        <dbReference type="ChEBI" id="CHEBI:60240"/>
        <note>ligand shared between dimeric partners</note>
    </ligand>
</feature>
<keyword evidence="7" id="KW-0460">Magnesium</keyword>
<sequence length="367" mass="38640">MSDFRAGTTTAALGGSEDGTTTLETARPAQSDPVPRTEVEHAAGDTTPVAPVAVSCGEPAGIGPELVESAWETLKGDLPFFWIGDPAHLPGRVPHEVIDSPAQTTQICAHRLPVLPLSMPGPRVPGKPQAAHAAGVIRAIELGVELVQSGHASALCTLPISKQALAEGADFGFPGHTEFLAHLAGVEEVVMMLASDRLRVVPVTIHIPLSEVPDALTPELLERRIRITHGALVRQFGIAHPVMAVAGLNPHAGEGGRMGHEDHDLIQPVLEKLRAEGLHLIGPLPADTMFHDRARAGYDAAIAMYHDQALIPIKTLDFDEGVNVTLGLPFVRTSPDHGTAFDIAGAGLANPSSTLAALRMAARLARR</sequence>
<feature type="binding site" evidence="7">
    <location>
        <position position="314"/>
    </location>
    <ligand>
        <name>substrate</name>
    </ligand>
</feature>
<feature type="binding site" evidence="7">
    <location>
        <position position="206"/>
    </location>
    <ligand>
        <name>a divalent metal cation</name>
        <dbReference type="ChEBI" id="CHEBI:60240"/>
        <note>ligand shared between dimeric partners</note>
    </ligand>
</feature>
<dbReference type="GO" id="GO:0050570">
    <property type="term" value="F:4-hydroxythreonine-4-phosphate dehydrogenase activity"/>
    <property type="evidence" value="ECO:0007669"/>
    <property type="project" value="UniProtKB-UniRule"/>
</dbReference>
<keyword evidence="4 7" id="KW-0560">Oxidoreductase</keyword>
<evidence type="ECO:0000256" key="1">
    <source>
        <dbReference type="ARBA" id="ARBA00022490"/>
    </source>
</evidence>
<proteinExistence type="inferred from homology"/>
<comment type="cofactor">
    <cofactor evidence="7">
        <name>Zn(2+)</name>
        <dbReference type="ChEBI" id="CHEBI:29105"/>
    </cofactor>
    <cofactor evidence="7">
        <name>Mg(2+)</name>
        <dbReference type="ChEBI" id="CHEBI:18420"/>
    </cofactor>
    <cofactor evidence="7">
        <name>Co(2+)</name>
        <dbReference type="ChEBI" id="CHEBI:48828"/>
    </cofactor>
    <text evidence="7">Binds 1 divalent metal cation per subunit. Can use ions such as Zn(2+), Mg(2+) or Co(2+).</text>
</comment>
<evidence type="ECO:0000256" key="7">
    <source>
        <dbReference type="HAMAP-Rule" id="MF_00536"/>
    </source>
</evidence>
<dbReference type="GO" id="GO:0051287">
    <property type="term" value="F:NAD binding"/>
    <property type="evidence" value="ECO:0007669"/>
    <property type="project" value="InterPro"/>
</dbReference>
<feature type="binding site" evidence="7">
    <location>
        <position position="176"/>
    </location>
    <ligand>
        <name>substrate</name>
    </ligand>
</feature>
<comment type="subunit">
    <text evidence="7">Homodimer.</text>
</comment>
<evidence type="ECO:0000313" key="10">
    <source>
        <dbReference type="Proteomes" id="UP000675940"/>
    </source>
</evidence>
<dbReference type="PANTHER" id="PTHR30004:SF6">
    <property type="entry name" value="D-THREONATE 4-PHOSPHATE DEHYDROGENASE"/>
    <property type="match status" value="1"/>
</dbReference>
<protein>
    <recommendedName>
        <fullName evidence="7">4-hydroxythreonine-4-phosphate dehydrogenase</fullName>
        <ecNumber evidence="7">1.1.1.262</ecNumber>
    </recommendedName>
    <alternativeName>
        <fullName evidence="7">4-(phosphohydroxy)-L-threonine dehydrogenase</fullName>
    </alternativeName>
</protein>
<dbReference type="Proteomes" id="UP000675940">
    <property type="component" value="Unassembled WGS sequence"/>
</dbReference>
<feature type="region of interest" description="Disordered" evidence="8">
    <location>
        <begin position="1"/>
        <end position="50"/>
    </location>
</feature>
<dbReference type="Gene3D" id="3.40.718.10">
    <property type="entry name" value="Isopropylmalate Dehydrogenase"/>
    <property type="match status" value="1"/>
</dbReference>
<evidence type="ECO:0000256" key="5">
    <source>
        <dbReference type="ARBA" id="ARBA00023027"/>
    </source>
</evidence>
<keyword evidence="5 7" id="KW-0520">NAD</keyword>
<dbReference type="InterPro" id="IPR037510">
    <property type="entry name" value="PdxA"/>
</dbReference>
<keyword evidence="1 7" id="KW-0963">Cytoplasm</keyword>
<dbReference type="GO" id="GO:0005737">
    <property type="term" value="C:cytoplasm"/>
    <property type="evidence" value="ECO:0007669"/>
    <property type="project" value="UniProtKB-SubCell"/>
</dbReference>
<evidence type="ECO:0000256" key="6">
    <source>
        <dbReference type="ARBA" id="ARBA00023096"/>
    </source>
</evidence>
<keyword evidence="7" id="KW-0862">Zinc</keyword>
<organism evidence="9 10">
    <name type="scientific">Sagittula salina</name>
    <dbReference type="NCBI Taxonomy" id="2820268"/>
    <lineage>
        <taxon>Bacteria</taxon>
        <taxon>Pseudomonadati</taxon>
        <taxon>Pseudomonadota</taxon>
        <taxon>Alphaproteobacteria</taxon>
        <taxon>Rhodobacterales</taxon>
        <taxon>Roseobacteraceae</taxon>
        <taxon>Sagittula</taxon>
    </lineage>
</organism>
<feature type="binding site" evidence="7">
    <location>
        <position position="306"/>
    </location>
    <ligand>
        <name>a divalent metal cation</name>
        <dbReference type="ChEBI" id="CHEBI:60240"/>
        <note>ligand shared between dimeric partners</note>
    </ligand>
</feature>
<feature type="binding site" evidence="7">
    <location>
        <position position="332"/>
    </location>
    <ligand>
        <name>substrate</name>
    </ligand>
</feature>
<name>A0A940MQ47_9RHOB</name>